<proteinExistence type="inferred from homology"/>
<feature type="region of interest" description="Disordered" evidence="7">
    <location>
        <begin position="48"/>
        <end position="76"/>
    </location>
</feature>
<dbReference type="GO" id="GO:0006071">
    <property type="term" value="P:glycerol metabolic process"/>
    <property type="evidence" value="ECO:0007669"/>
    <property type="project" value="UniProtKB-KW"/>
</dbReference>
<dbReference type="SUPFAM" id="SSF51695">
    <property type="entry name" value="PLC-like phosphodiesterases"/>
    <property type="match status" value="1"/>
</dbReference>
<evidence type="ECO:0000256" key="8">
    <source>
        <dbReference type="SAM" id="Phobius"/>
    </source>
</evidence>
<keyword evidence="3" id="KW-0732">Signal</keyword>
<dbReference type="PANTHER" id="PTHR43620:SF7">
    <property type="entry name" value="GLYCEROPHOSPHODIESTER PHOSPHODIESTERASE GDPD5-RELATED"/>
    <property type="match status" value="1"/>
</dbReference>
<dbReference type="Gene3D" id="3.20.20.190">
    <property type="entry name" value="Phosphatidylinositol (PI) phosphodiesterase"/>
    <property type="match status" value="1"/>
</dbReference>
<evidence type="ECO:0000256" key="7">
    <source>
        <dbReference type="SAM" id="MobiDB-lite"/>
    </source>
</evidence>
<protein>
    <recommendedName>
        <fullName evidence="2">glycerophosphodiester phosphodiesterase</fullName>
        <ecNumber evidence="2">3.1.4.46</ecNumber>
    </recommendedName>
</protein>
<comment type="similarity">
    <text evidence="1">Belongs to the glycerophosphoryl diester phosphodiesterase family.</text>
</comment>
<evidence type="ECO:0000256" key="1">
    <source>
        <dbReference type="ARBA" id="ARBA00007277"/>
    </source>
</evidence>
<comment type="catalytic activity">
    <reaction evidence="6">
        <text>a sn-glycero-3-phosphodiester + H2O = an alcohol + sn-glycerol 3-phosphate + H(+)</text>
        <dbReference type="Rhea" id="RHEA:12969"/>
        <dbReference type="ChEBI" id="CHEBI:15377"/>
        <dbReference type="ChEBI" id="CHEBI:15378"/>
        <dbReference type="ChEBI" id="CHEBI:30879"/>
        <dbReference type="ChEBI" id="CHEBI:57597"/>
        <dbReference type="ChEBI" id="CHEBI:83408"/>
        <dbReference type="EC" id="3.1.4.46"/>
    </reaction>
</comment>
<gene>
    <name evidence="10" type="ORF">C9I47_1766</name>
</gene>
<reference evidence="10 11" key="1">
    <citation type="submission" date="2018-05" db="EMBL/GenBank/DDBJ databases">
        <title>The complete genome of Lysobacter maris HZ9B, a marine bacterium antagonistic against terrestrial plant pathogens.</title>
        <authorList>
            <person name="Zhang X.-Q."/>
        </authorList>
    </citation>
    <scope>NUCLEOTIDE SEQUENCE [LARGE SCALE GENOMIC DNA]</scope>
    <source>
        <strain evidence="10 11">HZ9B</strain>
    </source>
</reference>
<keyword evidence="8" id="KW-0812">Transmembrane</keyword>
<evidence type="ECO:0000256" key="4">
    <source>
        <dbReference type="ARBA" id="ARBA00022798"/>
    </source>
</evidence>
<dbReference type="EC" id="3.1.4.46" evidence="2"/>
<keyword evidence="4" id="KW-0319">Glycerol metabolism</keyword>
<evidence type="ECO:0000259" key="9">
    <source>
        <dbReference type="PROSITE" id="PS51704"/>
    </source>
</evidence>
<dbReference type="GO" id="GO:0006629">
    <property type="term" value="P:lipid metabolic process"/>
    <property type="evidence" value="ECO:0007669"/>
    <property type="project" value="InterPro"/>
</dbReference>
<feature type="transmembrane region" description="Helical" evidence="8">
    <location>
        <begin position="21"/>
        <end position="44"/>
    </location>
</feature>
<keyword evidence="8" id="KW-1133">Transmembrane helix</keyword>
<dbReference type="InterPro" id="IPR017946">
    <property type="entry name" value="PLC-like_Pdiesterase_TIM-brl"/>
</dbReference>
<accession>A0A2U9T7W4</accession>
<dbReference type="InterPro" id="IPR030395">
    <property type="entry name" value="GP_PDE_dom"/>
</dbReference>
<evidence type="ECO:0000313" key="10">
    <source>
        <dbReference type="EMBL" id="AWV07455.1"/>
    </source>
</evidence>
<dbReference type="GO" id="GO:0008889">
    <property type="term" value="F:glycerophosphodiester phosphodiesterase activity"/>
    <property type="evidence" value="ECO:0007669"/>
    <property type="project" value="UniProtKB-EC"/>
</dbReference>
<keyword evidence="8" id="KW-0472">Membrane</keyword>
<name>A0A2U9T7W4_9GAMM</name>
<dbReference type="KEGG" id="lmb:C9I47_1766"/>
<evidence type="ECO:0000256" key="2">
    <source>
        <dbReference type="ARBA" id="ARBA00012247"/>
    </source>
</evidence>
<evidence type="ECO:0000256" key="3">
    <source>
        <dbReference type="ARBA" id="ARBA00022729"/>
    </source>
</evidence>
<dbReference type="Proteomes" id="UP000249447">
    <property type="component" value="Chromosome"/>
</dbReference>
<dbReference type="EMBL" id="CP029843">
    <property type="protein sequence ID" value="AWV07455.1"/>
    <property type="molecule type" value="Genomic_DNA"/>
</dbReference>
<dbReference type="RefSeq" id="WP_223250081.1">
    <property type="nucleotide sequence ID" value="NZ_CP029843.1"/>
</dbReference>
<dbReference type="PROSITE" id="PS51704">
    <property type="entry name" value="GP_PDE"/>
    <property type="match status" value="1"/>
</dbReference>
<dbReference type="PANTHER" id="PTHR43620">
    <property type="entry name" value="GLYCEROPHOSPHORYL DIESTER PHOSPHODIESTERASE"/>
    <property type="match status" value="1"/>
</dbReference>
<evidence type="ECO:0000313" key="11">
    <source>
        <dbReference type="Proteomes" id="UP000249447"/>
    </source>
</evidence>
<evidence type="ECO:0000256" key="6">
    <source>
        <dbReference type="ARBA" id="ARBA00047512"/>
    </source>
</evidence>
<organism evidence="10 11">
    <name type="scientific">Marilutibacter maris</name>
    <dbReference type="NCBI Taxonomy" id="1605891"/>
    <lineage>
        <taxon>Bacteria</taxon>
        <taxon>Pseudomonadati</taxon>
        <taxon>Pseudomonadota</taxon>
        <taxon>Gammaproteobacteria</taxon>
        <taxon>Lysobacterales</taxon>
        <taxon>Lysobacteraceae</taxon>
        <taxon>Marilutibacter</taxon>
    </lineage>
</organism>
<dbReference type="Pfam" id="PF03009">
    <property type="entry name" value="GDPD"/>
    <property type="match status" value="1"/>
</dbReference>
<evidence type="ECO:0000256" key="5">
    <source>
        <dbReference type="ARBA" id="ARBA00022801"/>
    </source>
</evidence>
<keyword evidence="11" id="KW-1185">Reference proteome</keyword>
<dbReference type="AlphaFoldDB" id="A0A2U9T7W4"/>
<feature type="domain" description="GP-PDE" evidence="9">
    <location>
        <begin position="83"/>
        <end position="370"/>
    </location>
</feature>
<sequence length="472" mass="51437">MHPPVETPAAPPARRRSHRRLSARATLAAMAFVVYSITACSLVATAPARAGEPRMSDPASLDRAGTGAEAAGHRRPRADNGGLIVIAHRGASGYRPEHTLEAYRLAIRQGADFIEPDLVATRDGVLIARHENEISGTTDVASRPEFANRRTTKLIDGRPLTGWFSEDFTLAEIKTLRARERIPEVRPGNTRYDGRYTIPTFAEVLRLIKRESRGGRRIGVYPETKHPTYFAHEGRRLDGAAIDVSLGAKLVETLVAEGFTDPRRVFIQSFEFENLIELEKAIMPAAGVDLPLVQLYDDLYDAVPYDVRYNVAHGRDLAALYGDLGDVVDGGLAADTRYGALASEPVLAWMKAHYASGVGPWKGNLLPRLALDPPLDGNGDGRAEVATRSTGIVHPMLAHALGQGLLVHPYTLRAEERYLAQSPNGQVQSAMAEALQLYGLGVNGFFIDQPDIGVMARDLFLDVNALDVNARD</sequence>
<keyword evidence="5" id="KW-0378">Hydrolase</keyword>
<dbReference type="GO" id="GO:0042597">
    <property type="term" value="C:periplasmic space"/>
    <property type="evidence" value="ECO:0007669"/>
    <property type="project" value="TreeGrafter"/>
</dbReference>